<accession>A0A2T7C7D4</accession>
<dbReference type="AlphaFoldDB" id="A0A2T7C7D4"/>
<keyword evidence="2" id="KW-1185">Reference proteome</keyword>
<dbReference type="Gramene" id="PUZ39236">
    <property type="protein sequence ID" value="PUZ39236"/>
    <property type="gene ID" value="GQ55_9G270500"/>
</dbReference>
<gene>
    <name evidence="1" type="ORF">GQ55_9G270500</name>
</gene>
<organism evidence="1 2">
    <name type="scientific">Panicum hallii var. hallii</name>
    <dbReference type="NCBI Taxonomy" id="1504633"/>
    <lineage>
        <taxon>Eukaryota</taxon>
        <taxon>Viridiplantae</taxon>
        <taxon>Streptophyta</taxon>
        <taxon>Embryophyta</taxon>
        <taxon>Tracheophyta</taxon>
        <taxon>Spermatophyta</taxon>
        <taxon>Magnoliopsida</taxon>
        <taxon>Liliopsida</taxon>
        <taxon>Poales</taxon>
        <taxon>Poaceae</taxon>
        <taxon>PACMAD clade</taxon>
        <taxon>Panicoideae</taxon>
        <taxon>Panicodae</taxon>
        <taxon>Paniceae</taxon>
        <taxon>Panicinae</taxon>
        <taxon>Panicum</taxon>
        <taxon>Panicum sect. Panicum</taxon>
    </lineage>
</organism>
<reference evidence="1 2" key="1">
    <citation type="submission" date="2018-04" db="EMBL/GenBank/DDBJ databases">
        <title>WGS assembly of Panicum hallii var. hallii HAL2.</title>
        <authorList>
            <person name="Lovell J."/>
            <person name="Jenkins J."/>
            <person name="Lowry D."/>
            <person name="Mamidi S."/>
            <person name="Sreedasyam A."/>
            <person name="Weng X."/>
            <person name="Barry K."/>
            <person name="Bonette J."/>
            <person name="Campitelli B."/>
            <person name="Daum C."/>
            <person name="Gordon S."/>
            <person name="Gould B."/>
            <person name="Lipzen A."/>
            <person name="MacQueen A."/>
            <person name="Palacio-Mejia J."/>
            <person name="Plott C."/>
            <person name="Shakirov E."/>
            <person name="Shu S."/>
            <person name="Yoshinaga Y."/>
            <person name="Zane M."/>
            <person name="Rokhsar D."/>
            <person name="Grimwood J."/>
            <person name="Schmutz J."/>
            <person name="Juenger T."/>
        </authorList>
    </citation>
    <scope>NUCLEOTIDE SEQUENCE [LARGE SCALE GENOMIC DNA]</scope>
    <source>
        <strain evidence="2">cv. HAL2</strain>
    </source>
</reference>
<protein>
    <submittedName>
        <fullName evidence="1">Uncharacterized protein</fullName>
    </submittedName>
</protein>
<dbReference type="Proteomes" id="UP000244336">
    <property type="component" value="Chromosome 9"/>
</dbReference>
<name>A0A2T7C7D4_9POAL</name>
<dbReference type="EMBL" id="CM009757">
    <property type="protein sequence ID" value="PUZ39236.1"/>
    <property type="molecule type" value="Genomic_DNA"/>
</dbReference>
<sequence>MSINSPGFLPCLDSSPSESDTLLLLVRVIHYGMLRTLRHLSFQKGINGERTLSNRSPDRYDYSYPFILKRMLERK</sequence>
<evidence type="ECO:0000313" key="1">
    <source>
        <dbReference type="EMBL" id="PUZ39236.1"/>
    </source>
</evidence>
<proteinExistence type="predicted"/>
<evidence type="ECO:0000313" key="2">
    <source>
        <dbReference type="Proteomes" id="UP000244336"/>
    </source>
</evidence>